<comment type="caution">
    <text evidence="1">The sequence shown here is derived from an EMBL/GenBank/DDBJ whole genome shotgun (WGS) entry which is preliminary data.</text>
</comment>
<dbReference type="Proteomes" id="UP000265566">
    <property type="component" value="Chromosome 1"/>
</dbReference>
<accession>A0A396JUI8</accession>
<proteinExistence type="predicted"/>
<dbReference type="Gramene" id="rna6075">
    <property type="protein sequence ID" value="RHN81969.1"/>
    <property type="gene ID" value="gene6075"/>
</dbReference>
<gene>
    <name evidence="1" type="ORF">MtrunA17_Chr1g0204811</name>
</gene>
<sequence length="54" mass="6405">MLQNIIEHESDGDISFFICKATKIFHLLYENYCGHSEQQWRSFHLYNGPNTVTQ</sequence>
<reference evidence="2" key="1">
    <citation type="journal article" date="2018" name="Nat. Plants">
        <title>Whole-genome landscape of Medicago truncatula symbiotic genes.</title>
        <authorList>
            <person name="Pecrix Y."/>
            <person name="Staton S.E."/>
            <person name="Sallet E."/>
            <person name="Lelandais-Briere C."/>
            <person name="Moreau S."/>
            <person name="Carrere S."/>
            <person name="Blein T."/>
            <person name="Jardinaud M.F."/>
            <person name="Latrasse D."/>
            <person name="Zouine M."/>
            <person name="Zahm M."/>
            <person name="Kreplak J."/>
            <person name="Mayjonade B."/>
            <person name="Satge C."/>
            <person name="Perez M."/>
            <person name="Cauet S."/>
            <person name="Marande W."/>
            <person name="Chantry-Darmon C."/>
            <person name="Lopez-Roques C."/>
            <person name="Bouchez O."/>
            <person name="Berard A."/>
            <person name="Debelle F."/>
            <person name="Munos S."/>
            <person name="Bendahmane A."/>
            <person name="Berges H."/>
            <person name="Niebel A."/>
            <person name="Buitink J."/>
            <person name="Frugier F."/>
            <person name="Benhamed M."/>
            <person name="Crespi M."/>
            <person name="Gouzy J."/>
            <person name="Gamas P."/>
        </authorList>
    </citation>
    <scope>NUCLEOTIDE SEQUENCE [LARGE SCALE GENOMIC DNA]</scope>
    <source>
        <strain evidence="2">cv. Jemalong A17</strain>
    </source>
</reference>
<dbReference type="EMBL" id="PSQE01000001">
    <property type="protein sequence ID" value="RHN81969.1"/>
    <property type="molecule type" value="Genomic_DNA"/>
</dbReference>
<protein>
    <submittedName>
        <fullName evidence="1">Uncharacterized protein</fullName>
    </submittedName>
</protein>
<name>A0A396JUI8_MEDTR</name>
<evidence type="ECO:0000313" key="2">
    <source>
        <dbReference type="Proteomes" id="UP000265566"/>
    </source>
</evidence>
<dbReference type="AlphaFoldDB" id="A0A396JUI8"/>
<evidence type="ECO:0000313" key="1">
    <source>
        <dbReference type="EMBL" id="RHN81969.1"/>
    </source>
</evidence>
<organism evidence="1 2">
    <name type="scientific">Medicago truncatula</name>
    <name type="common">Barrel medic</name>
    <name type="synonym">Medicago tribuloides</name>
    <dbReference type="NCBI Taxonomy" id="3880"/>
    <lineage>
        <taxon>Eukaryota</taxon>
        <taxon>Viridiplantae</taxon>
        <taxon>Streptophyta</taxon>
        <taxon>Embryophyta</taxon>
        <taxon>Tracheophyta</taxon>
        <taxon>Spermatophyta</taxon>
        <taxon>Magnoliopsida</taxon>
        <taxon>eudicotyledons</taxon>
        <taxon>Gunneridae</taxon>
        <taxon>Pentapetalae</taxon>
        <taxon>rosids</taxon>
        <taxon>fabids</taxon>
        <taxon>Fabales</taxon>
        <taxon>Fabaceae</taxon>
        <taxon>Papilionoideae</taxon>
        <taxon>50 kb inversion clade</taxon>
        <taxon>NPAAA clade</taxon>
        <taxon>Hologalegina</taxon>
        <taxon>IRL clade</taxon>
        <taxon>Trifolieae</taxon>
        <taxon>Medicago</taxon>
    </lineage>
</organism>